<gene>
    <name evidence="15" type="primary">il6r</name>
</gene>
<keyword evidence="16" id="KW-1185">Reference proteome</keyword>
<evidence type="ECO:0000256" key="5">
    <source>
        <dbReference type="ARBA" id="ARBA00022989"/>
    </source>
</evidence>
<evidence type="ECO:0000256" key="6">
    <source>
        <dbReference type="ARBA" id="ARBA00023136"/>
    </source>
</evidence>
<comment type="similarity">
    <text evidence="2">Belongs to the type I cytokine receptor family. Type 3 subfamily.</text>
</comment>
<evidence type="ECO:0000256" key="11">
    <source>
        <dbReference type="SAM" id="MobiDB-lite"/>
    </source>
</evidence>
<dbReference type="InterPro" id="IPR036179">
    <property type="entry name" value="Ig-like_dom_sf"/>
</dbReference>
<feature type="transmembrane region" description="Helical" evidence="12">
    <location>
        <begin position="471"/>
        <end position="491"/>
    </location>
</feature>
<name>A0A672J617_SALFA</name>
<evidence type="ECO:0000313" key="15">
    <source>
        <dbReference type="Ensembl" id="ENSSFAP00005048562.1"/>
    </source>
</evidence>
<dbReference type="Pfam" id="PF00041">
    <property type="entry name" value="fn3"/>
    <property type="match status" value="1"/>
</dbReference>
<evidence type="ECO:0000256" key="10">
    <source>
        <dbReference type="ARBA" id="ARBA00023319"/>
    </source>
</evidence>
<evidence type="ECO:0000313" key="16">
    <source>
        <dbReference type="Proteomes" id="UP000472267"/>
    </source>
</evidence>
<dbReference type="InterPro" id="IPR015321">
    <property type="entry name" value="TypeI_recpt_CBD"/>
</dbReference>
<feature type="domain" description="Fibronectin type-III" evidence="14">
    <location>
        <begin position="327"/>
        <end position="430"/>
    </location>
</feature>
<reference evidence="15" key="2">
    <citation type="submission" date="2025-08" db="UniProtKB">
        <authorList>
            <consortium name="Ensembl"/>
        </authorList>
    </citation>
    <scope>IDENTIFICATION</scope>
</reference>
<evidence type="ECO:0000256" key="3">
    <source>
        <dbReference type="ARBA" id="ARBA00022692"/>
    </source>
</evidence>
<dbReference type="Ensembl" id="ENSSFAT00005050177.1">
    <property type="protein sequence ID" value="ENSSFAP00005048562.1"/>
    <property type="gene ID" value="ENSSFAG00005023570.1"/>
</dbReference>
<dbReference type="SMART" id="SM00409">
    <property type="entry name" value="IG"/>
    <property type="match status" value="1"/>
</dbReference>
<dbReference type="InterPro" id="IPR003530">
    <property type="entry name" value="Hematopoietin_rcpt_L_F3_CS"/>
</dbReference>
<dbReference type="Proteomes" id="UP000472267">
    <property type="component" value="Chromosome 11"/>
</dbReference>
<dbReference type="Pfam" id="PF09240">
    <property type="entry name" value="IL6Ra-bind"/>
    <property type="match status" value="1"/>
</dbReference>
<dbReference type="InParanoid" id="A0A672J617"/>
<feature type="compositionally biased region" description="Polar residues" evidence="11">
    <location>
        <begin position="84"/>
        <end position="95"/>
    </location>
</feature>
<keyword evidence="10" id="KW-0393">Immunoglobulin domain</keyword>
<keyword evidence="7" id="KW-1015">Disulfide bond</keyword>
<evidence type="ECO:0000256" key="12">
    <source>
        <dbReference type="SAM" id="Phobius"/>
    </source>
</evidence>
<keyword evidence="3 12" id="KW-0812">Transmembrane</keyword>
<dbReference type="PANTHER" id="PTHR23037:SF22">
    <property type="entry name" value="CYTOKINE RECEPTOR COMMON SUBUNIT BETA"/>
    <property type="match status" value="1"/>
</dbReference>
<dbReference type="PROSITE" id="PS01354">
    <property type="entry name" value="HEMATOPO_REC_L_F3"/>
    <property type="match status" value="1"/>
</dbReference>
<dbReference type="GO" id="GO:0016064">
    <property type="term" value="P:immunoglobulin mediated immune response"/>
    <property type="evidence" value="ECO:0007669"/>
    <property type="project" value="TreeGrafter"/>
</dbReference>
<reference evidence="15" key="1">
    <citation type="submission" date="2019-06" db="EMBL/GenBank/DDBJ databases">
        <authorList>
            <consortium name="Wellcome Sanger Institute Data Sharing"/>
        </authorList>
    </citation>
    <scope>NUCLEOTIDE SEQUENCE [LARGE SCALE GENOMIC DNA]</scope>
</reference>
<dbReference type="OMA" id="RCWCALE"/>
<comment type="subcellular location">
    <subcellularLocation>
        <location evidence="1">Membrane</location>
        <topology evidence="1">Single-pass type I membrane protein</topology>
    </subcellularLocation>
</comment>
<dbReference type="PROSITE" id="PS50853">
    <property type="entry name" value="FN3"/>
    <property type="match status" value="1"/>
</dbReference>
<evidence type="ECO:0000259" key="14">
    <source>
        <dbReference type="PROSITE" id="PS50853"/>
    </source>
</evidence>
<feature type="chain" id="PRO_5025474692" evidence="13">
    <location>
        <begin position="20"/>
        <end position="568"/>
    </location>
</feature>
<evidence type="ECO:0000256" key="8">
    <source>
        <dbReference type="ARBA" id="ARBA00023170"/>
    </source>
</evidence>
<keyword evidence="6 12" id="KW-0472">Membrane</keyword>
<keyword evidence="8" id="KW-0675">Receptor</keyword>
<keyword evidence="5 12" id="KW-1133">Transmembrane helix</keyword>
<dbReference type="GO" id="GO:0004896">
    <property type="term" value="F:cytokine receptor activity"/>
    <property type="evidence" value="ECO:0007669"/>
    <property type="project" value="InterPro"/>
</dbReference>
<evidence type="ECO:0000256" key="2">
    <source>
        <dbReference type="ARBA" id="ARBA00010890"/>
    </source>
</evidence>
<dbReference type="InterPro" id="IPR036116">
    <property type="entry name" value="FN3_sf"/>
</dbReference>
<evidence type="ECO:0000256" key="7">
    <source>
        <dbReference type="ARBA" id="ARBA00023157"/>
    </source>
</evidence>
<dbReference type="SMART" id="SM00060">
    <property type="entry name" value="FN3"/>
    <property type="match status" value="1"/>
</dbReference>
<accession>A0A672J617</accession>
<dbReference type="InterPro" id="IPR003599">
    <property type="entry name" value="Ig_sub"/>
</dbReference>
<sequence length="568" mass="63276">MWIFLWMSLVSVSPGPGGADRACPRKEPPPGVVVVPPGRELVLTCSGHVSVDGVKVNLTRKNPDASKRSSSLNVAPTSRKIPNGVSNESVKNPSEVTADGERLRVRRSDAAFTASPHTAFTTRANRAGSDWDVEETEVEADYEDEEGEEGSRVTRGLRSRPQWSWNRSAVGRGESDWGGISFRRSGALLNLSSVRLSDSGKYACYSRGRERFSVKVIVADPPESPSLFCYKKSPSSKIRCEWTPRRPVIKNPYCYLLLSKGVTVRPHFSRVPCSYSSQHSRCWCALDYNDDEQRTLHMAYLCVTGITGNATSSLLHFTPLDILKPDPPSNVSVRQEEGRQTRMKVSWNLPTSWKQQDSHYSLIYEIKYRPVTFSPEHSQNSTIKDSHSHTITDALPGVEYEIQVRAQDEYDGHWSEWSSPVYGRSWTAAVTEIDDFSTTVFDLSDLIEGSGSGADGELIVSVPKPSAAPQFALWIAGLFALLSVILTAFIFRHKDRFLSKLSNLSAVTQFGEVPPPPPAVTVTPEGQALVTFDPPLYKEEEVEEEEDAPQRMEAMHFSNTSYFFLQKE</sequence>
<protein>
    <submittedName>
        <fullName evidence="15">Interleukin-6 receptor subunit alpha-like</fullName>
    </submittedName>
</protein>
<proteinExistence type="inferred from homology"/>
<dbReference type="OrthoDB" id="8634471at2759"/>
<dbReference type="InterPro" id="IPR013783">
    <property type="entry name" value="Ig-like_fold"/>
</dbReference>
<dbReference type="InterPro" id="IPR003961">
    <property type="entry name" value="FN3_dom"/>
</dbReference>
<evidence type="ECO:0000256" key="9">
    <source>
        <dbReference type="ARBA" id="ARBA00023180"/>
    </source>
</evidence>
<feature type="signal peptide" evidence="13">
    <location>
        <begin position="1"/>
        <end position="19"/>
    </location>
</feature>
<keyword evidence="4 13" id="KW-0732">Signal</keyword>
<dbReference type="SUPFAM" id="SSF48726">
    <property type="entry name" value="Immunoglobulin"/>
    <property type="match status" value="1"/>
</dbReference>
<keyword evidence="9" id="KW-0325">Glycoprotein</keyword>
<feature type="region of interest" description="Disordered" evidence="11">
    <location>
        <begin position="60"/>
        <end position="101"/>
    </location>
</feature>
<evidence type="ECO:0000256" key="1">
    <source>
        <dbReference type="ARBA" id="ARBA00004479"/>
    </source>
</evidence>
<dbReference type="SUPFAM" id="SSF49265">
    <property type="entry name" value="Fibronectin type III"/>
    <property type="match status" value="2"/>
</dbReference>
<dbReference type="Gene3D" id="2.60.40.10">
    <property type="entry name" value="Immunoglobulins"/>
    <property type="match status" value="2"/>
</dbReference>
<dbReference type="GO" id="GO:0009897">
    <property type="term" value="C:external side of plasma membrane"/>
    <property type="evidence" value="ECO:0007669"/>
    <property type="project" value="TreeGrafter"/>
</dbReference>
<reference evidence="15" key="3">
    <citation type="submission" date="2025-09" db="UniProtKB">
        <authorList>
            <consortium name="Ensembl"/>
        </authorList>
    </citation>
    <scope>IDENTIFICATION</scope>
</reference>
<dbReference type="AlphaFoldDB" id="A0A672J617"/>
<evidence type="ECO:0000256" key="13">
    <source>
        <dbReference type="SAM" id="SignalP"/>
    </source>
</evidence>
<dbReference type="CDD" id="cd00063">
    <property type="entry name" value="FN3"/>
    <property type="match status" value="1"/>
</dbReference>
<organism evidence="15 16">
    <name type="scientific">Salarias fasciatus</name>
    <name type="common">Jewelled blenny</name>
    <name type="synonym">Blennius fasciatus</name>
    <dbReference type="NCBI Taxonomy" id="181472"/>
    <lineage>
        <taxon>Eukaryota</taxon>
        <taxon>Metazoa</taxon>
        <taxon>Chordata</taxon>
        <taxon>Craniata</taxon>
        <taxon>Vertebrata</taxon>
        <taxon>Euteleostomi</taxon>
        <taxon>Actinopterygii</taxon>
        <taxon>Neopterygii</taxon>
        <taxon>Teleostei</taxon>
        <taxon>Neoteleostei</taxon>
        <taxon>Acanthomorphata</taxon>
        <taxon>Ovalentaria</taxon>
        <taxon>Blenniimorphae</taxon>
        <taxon>Blenniiformes</taxon>
        <taxon>Blennioidei</taxon>
        <taxon>Blenniidae</taxon>
        <taxon>Salariinae</taxon>
        <taxon>Salarias</taxon>
    </lineage>
</organism>
<evidence type="ECO:0000256" key="4">
    <source>
        <dbReference type="ARBA" id="ARBA00022729"/>
    </source>
</evidence>
<dbReference type="PANTHER" id="PTHR23037">
    <property type="entry name" value="CYTOKINE RECEPTOR"/>
    <property type="match status" value="1"/>
</dbReference>